<dbReference type="KEGG" id="hjo:AY555_07205"/>
<dbReference type="GeneID" id="53316942"/>
<organism evidence="2 3">
    <name type="scientific">Haematospirillum jordaniae</name>
    <dbReference type="NCBI Taxonomy" id="1549855"/>
    <lineage>
        <taxon>Bacteria</taxon>
        <taxon>Pseudomonadati</taxon>
        <taxon>Pseudomonadota</taxon>
        <taxon>Alphaproteobacteria</taxon>
        <taxon>Rhodospirillales</taxon>
        <taxon>Novispirillaceae</taxon>
        <taxon>Haematospirillum</taxon>
    </lineage>
</organism>
<sequence length="258" mass="27959">MPVFPDRVAPSWADLQSYFAKVLLGQDDFRHHLDEWLEGPGLSVHCSRILSGQVDTMAAVFPAVRRVVGADCFHDLVRAFLSAYPVHVPCLSDAGEGFPAFLGGQDNLARIPWLVDVAALEWECHRLSQYAESPYLDIASLSGPIDNLVFVPRAASCLFSSLWPISAIRLASLLQDMSTLSLGDGPEFLLLVRPGSQVLVENVGQPGSVFLQRCFSGECFGQAASGVLASYPDFDLQAFLIRALGGQWFAGVRCQGSG</sequence>
<dbReference type="Gene3D" id="1.10.150.690">
    <property type="entry name" value="DUF2063"/>
    <property type="match status" value="1"/>
</dbReference>
<accession>A0A143DEJ1</accession>
<proteinExistence type="predicted"/>
<reference evidence="2 3" key="1">
    <citation type="submission" date="2016-02" db="EMBL/GenBank/DDBJ databases">
        <title>Complete Genome of H5569, the type strain of the newly described species Haematospirillium jordaniae.</title>
        <authorList>
            <person name="Nicholson A.C."/>
            <person name="Humrighouse B.W."/>
            <person name="Loparov V."/>
            <person name="McQuiston J.R."/>
        </authorList>
    </citation>
    <scope>NUCLEOTIDE SEQUENCE [LARGE SCALE GENOMIC DNA]</scope>
    <source>
        <strain evidence="2 3">H5569</strain>
    </source>
</reference>
<dbReference type="Pfam" id="PF09836">
    <property type="entry name" value="DUF2063"/>
    <property type="match status" value="1"/>
</dbReference>
<dbReference type="OrthoDB" id="4146344at2"/>
<dbReference type="Proteomes" id="UP000076066">
    <property type="component" value="Chromosome"/>
</dbReference>
<feature type="domain" description="Putative DNA-binding" evidence="1">
    <location>
        <begin position="15"/>
        <end position="102"/>
    </location>
</feature>
<dbReference type="AlphaFoldDB" id="A0A143DEJ1"/>
<dbReference type="STRING" id="1549855.AY555_07205"/>
<evidence type="ECO:0000313" key="2">
    <source>
        <dbReference type="EMBL" id="AMW34999.1"/>
    </source>
</evidence>
<evidence type="ECO:0000259" key="1">
    <source>
        <dbReference type="Pfam" id="PF09836"/>
    </source>
</evidence>
<protein>
    <recommendedName>
        <fullName evidence="1">Putative DNA-binding domain-containing protein</fullName>
    </recommendedName>
</protein>
<dbReference type="EMBL" id="CP014525">
    <property type="protein sequence ID" value="AMW34999.1"/>
    <property type="molecule type" value="Genomic_DNA"/>
</dbReference>
<dbReference type="InterPro" id="IPR044922">
    <property type="entry name" value="DUF2063_N_sf"/>
</dbReference>
<name>A0A143DEJ1_9PROT</name>
<dbReference type="InterPro" id="IPR018640">
    <property type="entry name" value="DUF2063"/>
</dbReference>
<gene>
    <name evidence="2" type="ORF">AY555_07205</name>
</gene>
<evidence type="ECO:0000313" key="3">
    <source>
        <dbReference type="Proteomes" id="UP000076066"/>
    </source>
</evidence>
<keyword evidence="3" id="KW-1185">Reference proteome</keyword>
<dbReference type="RefSeq" id="WP_066135177.1">
    <property type="nucleotide sequence ID" value="NZ_CP014525.1"/>
</dbReference>